<reference evidence="2 3" key="1">
    <citation type="submission" date="2020-01" db="EMBL/GenBank/DDBJ databases">
        <title>Draft genome sequence of Cand. Neptunochlamydia vexilliferae K9.</title>
        <authorList>
            <person name="Schulz F."/>
            <person name="Koestlbacher S."/>
            <person name="Wascher F."/>
            <person name="Pizzetti I."/>
            <person name="Horn M."/>
        </authorList>
    </citation>
    <scope>NUCLEOTIDE SEQUENCE [LARGE SCALE GENOMIC DNA]</scope>
    <source>
        <strain evidence="2 3">K9</strain>
    </source>
</reference>
<protein>
    <recommendedName>
        <fullName evidence="1">Metal-dependent carboxypeptidase</fullName>
        <ecNumber evidence="1">3.4.17.19</ecNumber>
    </recommendedName>
</protein>
<dbReference type="GO" id="GO:0004180">
    <property type="term" value="F:carboxypeptidase activity"/>
    <property type="evidence" value="ECO:0007669"/>
    <property type="project" value="UniProtKB-KW"/>
</dbReference>
<evidence type="ECO:0000256" key="1">
    <source>
        <dbReference type="PIRNR" id="PIRNR006615"/>
    </source>
</evidence>
<keyword evidence="1" id="KW-0479">Metal-binding</keyword>
<keyword evidence="3" id="KW-1185">Reference proteome</keyword>
<comment type="catalytic activity">
    <reaction evidence="1">
        <text>Release of a C-terminal amino acid with broad specificity, except for -Pro.</text>
        <dbReference type="EC" id="3.4.17.19"/>
    </reaction>
</comment>
<dbReference type="EC" id="3.4.17.19" evidence="1"/>
<dbReference type="PANTHER" id="PTHR34217">
    <property type="entry name" value="METAL-DEPENDENT CARBOXYPEPTIDASE"/>
    <property type="match status" value="1"/>
</dbReference>
<dbReference type="Proteomes" id="UP001194714">
    <property type="component" value="Unassembled WGS sequence"/>
</dbReference>
<comment type="caution">
    <text evidence="2">The sequence shown here is derived from an EMBL/GenBank/DDBJ whole genome shotgun (WGS) entry which is preliminary data.</text>
</comment>
<dbReference type="RefSeq" id="WP_194847820.1">
    <property type="nucleotide sequence ID" value="NZ_JAAEJV010000025.1"/>
</dbReference>
<dbReference type="CDD" id="cd06460">
    <property type="entry name" value="M32_Taq"/>
    <property type="match status" value="1"/>
</dbReference>
<dbReference type="PANTHER" id="PTHR34217:SF1">
    <property type="entry name" value="CARBOXYPEPTIDASE 1"/>
    <property type="match status" value="1"/>
</dbReference>
<keyword evidence="1 2" id="KW-0378">Hydrolase</keyword>
<accession>A0ABS0AZF7</accession>
<keyword evidence="1" id="KW-0482">Metalloprotease</keyword>
<keyword evidence="1" id="KW-0645">Protease</keyword>
<name>A0ABS0AZF7_9BACT</name>
<dbReference type="Pfam" id="PF02074">
    <property type="entry name" value="Peptidase_M32"/>
    <property type="match status" value="1"/>
</dbReference>
<comment type="similarity">
    <text evidence="1">Belongs to the peptidase M32 family.</text>
</comment>
<comment type="function">
    <text evidence="1">Broad specificity carboxypetidase that releases amino acids sequentially from the C-terminus, including neutral, aromatic, polar and basic residues.</text>
</comment>
<evidence type="ECO:0000313" key="2">
    <source>
        <dbReference type="EMBL" id="MBF5059518.1"/>
    </source>
</evidence>
<dbReference type="Gene3D" id="1.10.1370.30">
    <property type="match status" value="1"/>
</dbReference>
<dbReference type="PIRSF" id="PIRSF006615">
    <property type="entry name" value="Zn_crbxpep_Taq"/>
    <property type="match status" value="1"/>
</dbReference>
<dbReference type="SUPFAM" id="SSF55486">
    <property type="entry name" value="Metalloproteases ('zincins'), catalytic domain"/>
    <property type="match status" value="1"/>
</dbReference>
<gene>
    <name evidence="2" type="ORF">NEPTK9_001032</name>
</gene>
<keyword evidence="1 2" id="KW-0121">Carboxypeptidase</keyword>
<sequence length="503" mass="57932">MSKSLEDYEKLQELGKEIRTLSGVAMLLEWDQETYMPKGGITSRSEQVELISFLIHEKKTSATFKKALEKLIDLESGELKGEDLSNRKKRSVEEFYGEYIKDAKLPADFVKKLAKANSKGTHAWQKAREENSFEAFLPYLENIVTLNQQKAAYLGFKDHPYDALLDLYEPGVTTQELDTLFGTLKPFLTDLTKKLAAKKKVSTAFLTAQFPRDKQMEFCHFLLDKMKLDPEKFRLDFSTHPFCTAPHPHDVRLTTHTSSSGFFKNISAVMHEGGHALYELGLPVEDFGTPLAEYCTMGIHESQSRWWECFIGQGRPFWEFAYPKLLEIFPEQLQGITLDHFYQAINQVEPSLIRVFADEVTYILHIILRYEIEKEFIAGTLNLADLPHIWNEKMENSLGVTPDTDMNGCLQDVHWSCGLIGYFPTYALGNIYASQFFDTFQKTFPDWEMRTTNGDLAFIRHFLLEKVHRHGREFPALTLIERATGAPLSPQPYMDYLTKKYSQ</sequence>
<dbReference type="EMBL" id="JAAEJV010000025">
    <property type="protein sequence ID" value="MBF5059518.1"/>
    <property type="molecule type" value="Genomic_DNA"/>
</dbReference>
<dbReference type="PROSITE" id="PS52034">
    <property type="entry name" value="PEPTIDASE_M32"/>
    <property type="match status" value="1"/>
</dbReference>
<organism evidence="2 3">
    <name type="scientific">Candidatus Neptunichlamydia vexilliferae</name>
    <dbReference type="NCBI Taxonomy" id="1651774"/>
    <lineage>
        <taxon>Bacteria</taxon>
        <taxon>Pseudomonadati</taxon>
        <taxon>Chlamydiota</taxon>
        <taxon>Chlamydiia</taxon>
        <taxon>Parachlamydiales</taxon>
        <taxon>Simkaniaceae</taxon>
        <taxon>Candidatus Neptunichlamydia</taxon>
    </lineage>
</organism>
<dbReference type="InterPro" id="IPR001333">
    <property type="entry name" value="Peptidase_M32_Taq"/>
</dbReference>
<evidence type="ECO:0000313" key="3">
    <source>
        <dbReference type="Proteomes" id="UP001194714"/>
    </source>
</evidence>
<proteinExistence type="inferred from homology"/>
<dbReference type="PRINTS" id="PR00998">
    <property type="entry name" value="CRBOXYPTASET"/>
</dbReference>